<dbReference type="InterPro" id="IPR002008">
    <property type="entry name" value="DNA_pol_X_beta-like"/>
</dbReference>
<evidence type="ECO:0000256" key="9">
    <source>
        <dbReference type="ARBA" id="ARBA00022932"/>
    </source>
</evidence>
<dbReference type="InterPro" id="IPR043519">
    <property type="entry name" value="NT_sf"/>
</dbReference>
<evidence type="ECO:0000259" key="15">
    <source>
        <dbReference type="PROSITE" id="PS50172"/>
    </source>
</evidence>
<evidence type="ECO:0000256" key="8">
    <source>
        <dbReference type="ARBA" id="ARBA00022763"/>
    </source>
</evidence>
<feature type="compositionally biased region" description="Basic and acidic residues" evidence="14">
    <location>
        <begin position="489"/>
        <end position="500"/>
    </location>
</feature>
<dbReference type="Gene3D" id="1.10.150.20">
    <property type="entry name" value="5' to 3' exonuclease, C-terminal subdomain"/>
    <property type="match status" value="1"/>
</dbReference>
<accession>A0A8H6ZDF6</accession>
<dbReference type="InterPro" id="IPR001357">
    <property type="entry name" value="BRCT_dom"/>
</dbReference>
<dbReference type="InterPro" id="IPR036420">
    <property type="entry name" value="BRCT_dom_sf"/>
</dbReference>
<dbReference type="PROSITE" id="PS50172">
    <property type="entry name" value="BRCT"/>
    <property type="match status" value="1"/>
</dbReference>
<dbReference type="SMART" id="SM00483">
    <property type="entry name" value="POLXc"/>
    <property type="match status" value="1"/>
</dbReference>
<evidence type="ECO:0000256" key="12">
    <source>
        <dbReference type="ARBA" id="ARBA00049244"/>
    </source>
</evidence>
<dbReference type="PANTHER" id="PTHR11276">
    <property type="entry name" value="DNA POLYMERASE TYPE-X FAMILY MEMBER"/>
    <property type="match status" value="1"/>
</dbReference>
<dbReference type="AlphaFoldDB" id="A0A8H6ZDF6"/>
<feature type="compositionally biased region" description="Basic residues" evidence="14">
    <location>
        <begin position="237"/>
        <end position="246"/>
    </location>
</feature>
<dbReference type="InterPro" id="IPR018944">
    <property type="entry name" value="DNA_pol_lambd_fingers_domain"/>
</dbReference>
<evidence type="ECO:0000256" key="6">
    <source>
        <dbReference type="ARBA" id="ARBA00022695"/>
    </source>
</evidence>
<keyword evidence="4" id="KW-0237">DNA synthesis</keyword>
<feature type="active site" description="Nucleophile; Schiff-base intermediate with DNA; for 5'-dRP lyase activity" evidence="13">
    <location>
        <position position="674"/>
    </location>
</feature>
<feature type="compositionally biased region" description="Low complexity" evidence="14">
    <location>
        <begin position="525"/>
        <end position="535"/>
    </location>
</feature>
<dbReference type="GO" id="GO:0003887">
    <property type="term" value="F:DNA-directed DNA polymerase activity"/>
    <property type="evidence" value="ECO:0007669"/>
    <property type="project" value="UniProtKB-KW"/>
</dbReference>
<keyword evidence="7" id="KW-0235">DNA replication</keyword>
<dbReference type="GO" id="GO:0003677">
    <property type="term" value="F:DNA binding"/>
    <property type="evidence" value="ECO:0007669"/>
    <property type="project" value="InterPro"/>
</dbReference>
<dbReference type="SUPFAM" id="SSF81585">
    <property type="entry name" value="PsbU/PolX domain-like"/>
    <property type="match status" value="1"/>
</dbReference>
<dbReference type="InterPro" id="IPR022312">
    <property type="entry name" value="DNA_pol_X"/>
</dbReference>
<dbReference type="PANTHER" id="PTHR11276:SF28">
    <property type="entry name" value="DNA POLYMERASE LAMBDA"/>
    <property type="match status" value="1"/>
</dbReference>
<feature type="compositionally biased region" description="Low complexity" evidence="14">
    <location>
        <begin position="265"/>
        <end position="282"/>
    </location>
</feature>
<evidence type="ECO:0000256" key="11">
    <source>
        <dbReference type="ARBA" id="ARBA00023239"/>
    </source>
</evidence>
<evidence type="ECO:0000313" key="17">
    <source>
        <dbReference type="Proteomes" id="UP000623467"/>
    </source>
</evidence>
<dbReference type="SMART" id="SM00292">
    <property type="entry name" value="BRCT"/>
    <property type="match status" value="1"/>
</dbReference>
<evidence type="ECO:0000256" key="10">
    <source>
        <dbReference type="ARBA" id="ARBA00023204"/>
    </source>
</evidence>
<dbReference type="Gene3D" id="3.40.50.10190">
    <property type="entry name" value="BRCT domain"/>
    <property type="match status" value="1"/>
</dbReference>
<dbReference type="Gene3D" id="3.30.460.10">
    <property type="entry name" value="Beta Polymerase, domain 2"/>
    <property type="match status" value="1"/>
</dbReference>
<dbReference type="SUPFAM" id="SSF81301">
    <property type="entry name" value="Nucleotidyltransferase"/>
    <property type="match status" value="1"/>
</dbReference>
<dbReference type="SUPFAM" id="SSF47802">
    <property type="entry name" value="DNA polymerase beta, N-terminal domain-like"/>
    <property type="match status" value="1"/>
</dbReference>
<keyword evidence="9" id="KW-0239">DNA-directed DNA polymerase</keyword>
<feature type="region of interest" description="Disordered" evidence="14">
    <location>
        <begin position="231"/>
        <end position="320"/>
    </location>
</feature>
<dbReference type="GO" id="GO:0016829">
    <property type="term" value="F:lyase activity"/>
    <property type="evidence" value="ECO:0007669"/>
    <property type="project" value="UniProtKB-KW"/>
</dbReference>
<dbReference type="InterPro" id="IPR028207">
    <property type="entry name" value="DNA_pol_B_palm_palm"/>
</dbReference>
<comment type="catalytic activity">
    <reaction evidence="12">
        <text>DNA(n) + a 2'-deoxyribonucleoside 5'-triphosphate = DNA(n+1) + diphosphate</text>
        <dbReference type="Rhea" id="RHEA:22508"/>
        <dbReference type="Rhea" id="RHEA-COMP:17339"/>
        <dbReference type="Rhea" id="RHEA-COMP:17340"/>
        <dbReference type="ChEBI" id="CHEBI:33019"/>
        <dbReference type="ChEBI" id="CHEBI:61560"/>
        <dbReference type="ChEBI" id="CHEBI:173112"/>
        <dbReference type="EC" id="2.7.7.7"/>
    </reaction>
</comment>
<evidence type="ECO:0000256" key="4">
    <source>
        <dbReference type="ARBA" id="ARBA00022634"/>
    </source>
</evidence>
<dbReference type="PRINTS" id="PR00869">
    <property type="entry name" value="DNAPOLX"/>
</dbReference>
<dbReference type="Gene3D" id="1.10.150.110">
    <property type="entry name" value="DNA polymerase beta, N-terminal domain-like"/>
    <property type="match status" value="1"/>
</dbReference>
<dbReference type="Pfam" id="PF14791">
    <property type="entry name" value="DNA_pol_B_thumb"/>
    <property type="match status" value="1"/>
</dbReference>
<dbReference type="Gene3D" id="3.30.210.10">
    <property type="entry name" value="DNA polymerase, thumb domain"/>
    <property type="match status" value="1"/>
</dbReference>
<gene>
    <name evidence="16" type="ORF">MSAN_00574600</name>
</gene>
<organism evidence="16 17">
    <name type="scientific">Mycena sanguinolenta</name>
    <dbReference type="NCBI Taxonomy" id="230812"/>
    <lineage>
        <taxon>Eukaryota</taxon>
        <taxon>Fungi</taxon>
        <taxon>Dikarya</taxon>
        <taxon>Basidiomycota</taxon>
        <taxon>Agaricomycotina</taxon>
        <taxon>Agaricomycetes</taxon>
        <taxon>Agaricomycetidae</taxon>
        <taxon>Agaricales</taxon>
        <taxon>Marasmiineae</taxon>
        <taxon>Mycenaceae</taxon>
        <taxon>Mycena</taxon>
    </lineage>
</organism>
<dbReference type="Pfam" id="PF14716">
    <property type="entry name" value="HHH_8"/>
    <property type="match status" value="1"/>
</dbReference>
<dbReference type="Proteomes" id="UP000623467">
    <property type="component" value="Unassembled WGS sequence"/>
</dbReference>
<dbReference type="GO" id="GO:0005634">
    <property type="term" value="C:nucleus"/>
    <property type="evidence" value="ECO:0007669"/>
    <property type="project" value="TreeGrafter"/>
</dbReference>
<dbReference type="InterPro" id="IPR037160">
    <property type="entry name" value="DNA_Pol_thumb_sf"/>
</dbReference>
<keyword evidence="8" id="KW-0227">DNA damage</keyword>
<keyword evidence="17" id="KW-1185">Reference proteome</keyword>
<feature type="compositionally biased region" description="Acidic residues" evidence="14">
    <location>
        <begin position="567"/>
        <end position="576"/>
    </location>
</feature>
<feature type="domain" description="BRCT" evidence="15">
    <location>
        <begin position="350"/>
        <end position="450"/>
    </location>
</feature>
<feature type="compositionally biased region" description="Basic and acidic residues" evidence="14">
    <location>
        <begin position="127"/>
        <end position="138"/>
    </location>
</feature>
<dbReference type="InterPro" id="IPR002054">
    <property type="entry name" value="DNA-dir_DNA_pol_X"/>
</dbReference>
<dbReference type="EC" id="2.7.7.7" evidence="2"/>
<evidence type="ECO:0000256" key="1">
    <source>
        <dbReference type="ARBA" id="ARBA00001936"/>
    </source>
</evidence>
<dbReference type="EMBL" id="JACAZH010000003">
    <property type="protein sequence ID" value="KAF7373640.1"/>
    <property type="molecule type" value="Genomic_DNA"/>
</dbReference>
<evidence type="ECO:0000256" key="14">
    <source>
        <dbReference type="SAM" id="MobiDB-lite"/>
    </source>
</evidence>
<feature type="compositionally biased region" description="Basic and acidic residues" evidence="14">
    <location>
        <begin position="601"/>
        <end position="613"/>
    </location>
</feature>
<name>A0A8H6ZDF6_9AGAR</name>
<keyword evidence="6" id="KW-0548">Nucleotidyltransferase</keyword>
<dbReference type="InterPro" id="IPR027421">
    <property type="entry name" value="DNA_pol_lamdba_lyase_dom_sf"/>
</dbReference>
<evidence type="ECO:0000256" key="13">
    <source>
        <dbReference type="PIRSR" id="PIRSR622312-50"/>
    </source>
</evidence>
<evidence type="ECO:0000256" key="7">
    <source>
        <dbReference type="ARBA" id="ARBA00022705"/>
    </source>
</evidence>
<dbReference type="PRINTS" id="PR00870">
    <property type="entry name" value="DNAPOLXBETA"/>
</dbReference>
<feature type="region of interest" description="Disordered" evidence="14">
    <location>
        <begin position="559"/>
        <end position="613"/>
    </location>
</feature>
<sequence>MSGMFNMDIDAFFKAQDLRMNEPEDGVDEILARSAQARGFPDPFNVFSMTCPNSQAIRAIHPFRGILAPSSSIRDKRVAVDDAPMYPAPVSPMHGTPPRGHASTSIRISPPPSMPQIAPDDNPPILKRKESPTKPDKPARKKAAIDAGLVPPSLKTASNHPPSKKFKSLDKLVPPPVKISPAPVPEVIDLSTLSPIEEPDFSVLVSRFEPAATSTQPMVAAAPSMFSEIKERVEKHAKMKRDKKLLRGASNTGSKVAGPSKARPSDISGDESSIIASSSRPSSPEPIRKPALGKSSAKPKPKPQPAAQAKLGPAKKGKKEKIKMLPHQFAQMLIDESKVPPDPAAQPKRKVHQFLKGKNIFYTGGDMTWASEKTMACMRLIMKHGGTLFPRFDSSLVTHVISEASRLPTLRALGIQKMKELPEHIPIVTWKWVVSGIDSGEPGELWEYAAFSERMPPLDLPARNPNAKGKQRAVADASADLSRISSFTQDKKQREKSIHDSDDEDDEPAQQPAHYDPLPSPPSSPRNNQAASSSRVKIESSDDPLAEFYAQARADRDAAFARHGEAEEQDETDVEDAAVASDSDNEQKFTGPPPKRGWTADSKEAQRKNGPNEDIAKKLEELMLLHKAKPGMDDHWRAFSYQKCLRALRNYPKRIKTFNEARSIRGVGDKTALKIMEIIETGDLRRIGYENTADVQIRKVFQGIYGVGQTTAYKWYAAGCRSLDDLKAGKGGVTLTDAQKIGIEFYDDINDRMPREEAAALFDIIKPIALGIDPKLEIQIMGSFRRGKADCGDIDIMITRCPFDGKTHTGILHDLLKALHEAKIITEDLALPENPLDEEAIYRGLCHLPQAGSRRRRIDFLTVPWKSRGAALLYYTGDDIFNRAMRYKANRLGYSLNQKGLFAGVVRDPRNWSVKTNTGNIVASETEEEIFHMLGCRSSSRMNGLEARFFGFKVGSQKFIYSSNVCMYVCTPWTFVVPFAM</sequence>
<dbReference type="Pfam" id="PF10391">
    <property type="entry name" value="DNA_pol_lambd_f"/>
    <property type="match status" value="1"/>
</dbReference>
<dbReference type="GO" id="GO:0006303">
    <property type="term" value="P:double-strand break repair via nonhomologous end joining"/>
    <property type="evidence" value="ECO:0007669"/>
    <property type="project" value="TreeGrafter"/>
</dbReference>
<keyword evidence="11" id="KW-0456">Lyase</keyword>
<keyword evidence="10" id="KW-0234">DNA repair</keyword>
<dbReference type="Pfam" id="PF14792">
    <property type="entry name" value="DNA_pol_B_palm"/>
    <property type="match status" value="1"/>
</dbReference>
<comment type="caution">
    <text evidence="16">The sequence shown here is derived from an EMBL/GenBank/DDBJ whole genome shotgun (WGS) entry which is preliminary data.</text>
</comment>
<evidence type="ECO:0000313" key="16">
    <source>
        <dbReference type="EMBL" id="KAF7373640.1"/>
    </source>
</evidence>
<dbReference type="InterPro" id="IPR029398">
    <property type="entry name" value="PolB_thumb"/>
</dbReference>
<evidence type="ECO:0000256" key="2">
    <source>
        <dbReference type="ARBA" id="ARBA00012417"/>
    </source>
</evidence>
<dbReference type="InterPro" id="IPR010996">
    <property type="entry name" value="HHH_MUS81"/>
</dbReference>
<evidence type="ECO:0000256" key="5">
    <source>
        <dbReference type="ARBA" id="ARBA00022679"/>
    </source>
</evidence>
<dbReference type="SUPFAM" id="SSF52113">
    <property type="entry name" value="BRCT domain"/>
    <property type="match status" value="1"/>
</dbReference>
<protein>
    <recommendedName>
        <fullName evidence="3">DNA polymerase lambda</fullName>
        <ecNumber evidence="2">2.7.7.7</ecNumber>
    </recommendedName>
</protein>
<proteinExistence type="predicted"/>
<dbReference type="OrthoDB" id="205514at2759"/>
<reference evidence="16" key="1">
    <citation type="submission" date="2020-05" db="EMBL/GenBank/DDBJ databases">
        <title>Mycena genomes resolve the evolution of fungal bioluminescence.</title>
        <authorList>
            <person name="Tsai I.J."/>
        </authorList>
    </citation>
    <scope>NUCLEOTIDE SEQUENCE</scope>
    <source>
        <strain evidence="16">160909Yilan</strain>
    </source>
</reference>
<feature type="region of interest" description="Disordered" evidence="14">
    <location>
        <begin position="459"/>
        <end position="542"/>
    </location>
</feature>
<feature type="region of interest" description="Disordered" evidence="14">
    <location>
        <begin position="84"/>
        <end position="169"/>
    </location>
</feature>
<feature type="compositionally biased region" description="Low complexity" evidence="14">
    <location>
        <begin position="289"/>
        <end position="298"/>
    </location>
</feature>
<evidence type="ECO:0000256" key="3">
    <source>
        <dbReference type="ARBA" id="ARBA00016513"/>
    </source>
</evidence>
<keyword evidence="5" id="KW-0808">Transferase</keyword>
<dbReference type="CDD" id="cd00141">
    <property type="entry name" value="NT_POLXc"/>
    <property type="match status" value="1"/>
</dbReference>
<comment type="cofactor">
    <cofactor evidence="1">
        <name>Mn(2+)</name>
        <dbReference type="ChEBI" id="CHEBI:29035"/>
    </cofactor>
</comment>